<dbReference type="InterPro" id="IPR017900">
    <property type="entry name" value="4Fe4S_Fe_S_CS"/>
</dbReference>
<feature type="compositionally biased region" description="Basic residues" evidence="8">
    <location>
        <begin position="29"/>
        <end position="44"/>
    </location>
</feature>
<evidence type="ECO:0000256" key="3">
    <source>
        <dbReference type="ARBA" id="ARBA00022737"/>
    </source>
</evidence>
<feature type="domain" description="C2H2-type" evidence="9">
    <location>
        <begin position="265"/>
        <end position="294"/>
    </location>
</feature>
<evidence type="ECO:0000313" key="11">
    <source>
        <dbReference type="EnsemblMetazoa" id="LLOJ002351-PA"/>
    </source>
</evidence>
<keyword evidence="3" id="KW-0677">Repeat</keyword>
<dbReference type="PROSITE" id="PS50157">
    <property type="entry name" value="ZINC_FINGER_C2H2_2"/>
    <property type="match status" value="4"/>
</dbReference>
<dbReference type="SUPFAM" id="SSF57667">
    <property type="entry name" value="beta-beta-alpha zinc fingers"/>
    <property type="match status" value="3"/>
</dbReference>
<evidence type="ECO:0000256" key="4">
    <source>
        <dbReference type="ARBA" id="ARBA00022771"/>
    </source>
</evidence>
<keyword evidence="5" id="KW-0862">Zinc</keyword>
<dbReference type="AlphaFoldDB" id="A0A1B0CDD1"/>
<evidence type="ECO:0000256" key="5">
    <source>
        <dbReference type="ARBA" id="ARBA00022833"/>
    </source>
</evidence>
<name>A0A1B0CDD1_LUTLO</name>
<evidence type="ECO:0000256" key="1">
    <source>
        <dbReference type="ARBA" id="ARBA00004123"/>
    </source>
</evidence>
<organism evidence="11 12">
    <name type="scientific">Lutzomyia longipalpis</name>
    <name type="common">Sand fly</name>
    <dbReference type="NCBI Taxonomy" id="7200"/>
    <lineage>
        <taxon>Eukaryota</taxon>
        <taxon>Metazoa</taxon>
        <taxon>Ecdysozoa</taxon>
        <taxon>Arthropoda</taxon>
        <taxon>Hexapoda</taxon>
        <taxon>Insecta</taxon>
        <taxon>Pterygota</taxon>
        <taxon>Neoptera</taxon>
        <taxon>Endopterygota</taxon>
        <taxon>Diptera</taxon>
        <taxon>Nematocera</taxon>
        <taxon>Psychodoidea</taxon>
        <taxon>Psychodidae</taxon>
        <taxon>Lutzomyia</taxon>
        <taxon>Lutzomyia</taxon>
    </lineage>
</organism>
<dbReference type="InterPro" id="IPR050888">
    <property type="entry name" value="ZnF_C2H2-type_TF"/>
</dbReference>
<keyword evidence="6" id="KW-0539">Nucleus</keyword>
<accession>A0A1B0CDD1</accession>
<dbReference type="Gene3D" id="3.30.160.60">
    <property type="entry name" value="Classic Zinc Finger"/>
    <property type="match status" value="4"/>
</dbReference>
<proteinExistence type="predicted"/>
<reference evidence="12" key="1">
    <citation type="submission" date="2012-05" db="EMBL/GenBank/DDBJ databases">
        <title>Whole Genome Assembly of Lutzomyia longipalpis.</title>
        <authorList>
            <person name="Richards S."/>
            <person name="Qu C."/>
            <person name="Dillon R."/>
            <person name="Worley K."/>
            <person name="Scherer S."/>
            <person name="Batterton M."/>
            <person name="Taylor A."/>
            <person name="Hawes A."/>
            <person name="Hernandez B."/>
            <person name="Kovar C."/>
            <person name="Mandapat C."/>
            <person name="Pham C."/>
            <person name="Qu C."/>
            <person name="Jing C."/>
            <person name="Bess C."/>
            <person name="Bandaranaike D."/>
            <person name="Ngo D."/>
            <person name="Ongeri F."/>
            <person name="Arias F."/>
            <person name="Lara F."/>
            <person name="Weissenberger G."/>
            <person name="Kamau G."/>
            <person name="Han H."/>
            <person name="Shen H."/>
            <person name="Dinh H."/>
            <person name="Khalil I."/>
            <person name="Jones J."/>
            <person name="Shafer J."/>
            <person name="Jayaseelan J."/>
            <person name="Quiroz J."/>
            <person name="Blankenburg K."/>
            <person name="Nguyen L."/>
            <person name="Jackson L."/>
            <person name="Francisco L."/>
            <person name="Tang L.-Y."/>
            <person name="Pu L.-L."/>
            <person name="Perales L."/>
            <person name="Lorensuhewa L."/>
            <person name="Munidasa M."/>
            <person name="Coyle M."/>
            <person name="Taylor M."/>
            <person name="Puazo M."/>
            <person name="Firestine M."/>
            <person name="Scheel M."/>
            <person name="Javaid M."/>
            <person name="Wang M."/>
            <person name="Li M."/>
            <person name="Tabassum N."/>
            <person name="Saada N."/>
            <person name="Osuji N."/>
            <person name="Aqrawi P."/>
            <person name="Fu Q."/>
            <person name="Thornton R."/>
            <person name="Raj R."/>
            <person name="Goodspeed R."/>
            <person name="Mata R."/>
            <person name="Najjar R."/>
            <person name="Gubbala S."/>
            <person name="Lee S."/>
            <person name="Denson S."/>
            <person name="Patil S."/>
            <person name="Macmil S."/>
            <person name="Qi S."/>
            <person name="Matskevitch T."/>
            <person name="Palculict T."/>
            <person name="Mathew T."/>
            <person name="Vee V."/>
            <person name="Velamala V."/>
            <person name="Korchina V."/>
            <person name="Cai W."/>
            <person name="Liu W."/>
            <person name="Dai W."/>
            <person name="Zou X."/>
            <person name="Zhu Y."/>
            <person name="Zhang Y."/>
            <person name="Wu Y.-Q."/>
            <person name="Xin Y."/>
            <person name="Nazarath L."/>
            <person name="Kovar C."/>
            <person name="Han Y."/>
            <person name="Muzny D."/>
            <person name="Gibbs R."/>
        </authorList>
    </citation>
    <scope>NUCLEOTIDE SEQUENCE [LARGE SCALE GENOMIC DNA]</scope>
    <source>
        <strain evidence="12">Jacobina</strain>
    </source>
</reference>
<dbReference type="EnsemblMetazoa" id="LLOJ002351-RA">
    <property type="protein sequence ID" value="LLOJ002351-PA"/>
    <property type="gene ID" value="LLOJ002351"/>
</dbReference>
<sequence>MPRKGEKGEIERKLEKKKKDKKEKDVGKVKKQKTIRSTKRKSVKQTKEVPSRPKKPQLNTDPTPENIKCQEWLREQKRQRFRYPKIDLNEESESDWEDEEEESDMNLANLPRDGKKTLVNVLYNCEWSKCTALFEDAAMYKDHVELHLMSVGENKKSNEFRCLWDLCKFTTEDRSAWTRHVRYHTYHSKLMTVGDSLRSQMNFPRCMHDSEQRNMIPDTPYDFLCEWDECCWKTNSILDHFAHVNTHGELEVEFARWDKQSEKVFKCRWIGCEKTFGKRESLMKHIRSHTNEKTVACDNCGAMFIHNSSYFDHCKRQLIHNTMEYVCPLCHRLFATQRLLKNHLRLHVNCHKCHLCDMTCPSMAHLTIHIRHRHMEERPFKCPLCPFKSVLQQDLETHSIIHGPRKVFECSQYDCNFTSCSPKSLKRHESLKHMGPHAKIYLCDCCGRKYLRGDSISMHLKKAHGYKVPPGSSRFFYREGDDGFYHVQTMRIESLEVTKQIMATKKTAKNRRGTTKYALSDPVIADDGVVKLNVKELPKDNNDMDEEDEEEDDDTEKADQEQNEMQSDVEPKQGLSMPLTEDIEEESPPKKNITDFTMMKRYLKSIEEKKTA</sequence>
<feature type="domain" description="C2H2-type" evidence="9">
    <location>
        <begin position="351"/>
        <end position="379"/>
    </location>
</feature>
<feature type="compositionally biased region" description="Acidic residues" evidence="8">
    <location>
        <begin position="543"/>
        <end position="556"/>
    </location>
</feature>
<dbReference type="GO" id="GO:0008270">
    <property type="term" value="F:zinc ion binding"/>
    <property type="evidence" value="ECO:0007669"/>
    <property type="project" value="UniProtKB-KW"/>
</dbReference>
<keyword evidence="12" id="KW-1185">Reference proteome</keyword>
<dbReference type="VEuPathDB" id="VectorBase:LLOJ002351"/>
<evidence type="ECO:0000313" key="10">
    <source>
        <dbReference type="EMBL" id="MBC1172474.1"/>
    </source>
</evidence>
<evidence type="ECO:0000313" key="12">
    <source>
        <dbReference type="Proteomes" id="UP000092461"/>
    </source>
</evidence>
<dbReference type="PROSITE" id="PS00198">
    <property type="entry name" value="4FE4S_FER_1"/>
    <property type="match status" value="1"/>
</dbReference>
<dbReference type="GO" id="GO:0005634">
    <property type="term" value="C:nucleus"/>
    <property type="evidence" value="ECO:0007669"/>
    <property type="project" value="UniProtKB-SubCell"/>
</dbReference>
<feature type="region of interest" description="Disordered" evidence="8">
    <location>
        <begin position="1"/>
        <end position="66"/>
    </location>
</feature>
<evidence type="ECO:0000256" key="6">
    <source>
        <dbReference type="ARBA" id="ARBA00023242"/>
    </source>
</evidence>
<dbReference type="Pfam" id="PF00096">
    <property type="entry name" value="zf-C2H2"/>
    <property type="match status" value="2"/>
</dbReference>
<feature type="region of interest" description="Disordered" evidence="8">
    <location>
        <begin position="535"/>
        <end position="595"/>
    </location>
</feature>
<dbReference type="PROSITE" id="PS00028">
    <property type="entry name" value="ZINC_FINGER_C2H2_1"/>
    <property type="match status" value="5"/>
</dbReference>
<dbReference type="PANTHER" id="PTHR24406">
    <property type="entry name" value="TRANSCRIPTIONAL REPRESSOR CTCFL-RELATED"/>
    <property type="match status" value="1"/>
</dbReference>
<comment type="subcellular location">
    <subcellularLocation>
        <location evidence="1">Nucleus</location>
    </subcellularLocation>
</comment>
<dbReference type="Proteomes" id="UP000092461">
    <property type="component" value="Unassembled WGS sequence"/>
</dbReference>
<feature type="domain" description="C2H2-type" evidence="9">
    <location>
        <begin position="441"/>
        <end position="469"/>
    </location>
</feature>
<feature type="compositionally biased region" description="Basic and acidic residues" evidence="8">
    <location>
        <begin position="1"/>
        <end position="14"/>
    </location>
</feature>
<evidence type="ECO:0000256" key="8">
    <source>
        <dbReference type="SAM" id="MobiDB-lite"/>
    </source>
</evidence>
<feature type="domain" description="C2H2-type" evidence="9">
    <location>
        <begin position="325"/>
        <end position="352"/>
    </location>
</feature>
<evidence type="ECO:0000259" key="9">
    <source>
        <dbReference type="PROSITE" id="PS50157"/>
    </source>
</evidence>
<dbReference type="SMART" id="SM00355">
    <property type="entry name" value="ZnF_C2H2"/>
    <property type="match status" value="10"/>
</dbReference>
<keyword evidence="2" id="KW-0479">Metal-binding</keyword>
<keyword evidence="4 7" id="KW-0863">Zinc-finger</keyword>
<protein>
    <submittedName>
        <fullName evidence="10">Putative histone h4 transcription factor</fullName>
    </submittedName>
</protein>
<dbReference type="VEuPathDB" id="VectorBase:LLONM1_011389"/>
<dbReference type="InterPro" id="IPR036236">
    <property type="entry name" value="Znf_C2H2_sf"/>
</dbReference>
<reference evidence="11" key="3">
    <citation type="submission" date="2020-05" db="UniProtKB">
        <authorList>
            <consortium name="EnsemblMetazoa"/>
        </authorList>
    </citation>
    <scope>IDENTIFICATION</scope>
    <source>
        <strain evidence="11">Jacobina</strain>
    </source>
</reference>
<dbReference type="EMBL" id="GITU01003771">
    <property type="protein sequence ID" value="MBC1172474.1"/>
    <property type="molecule type" value="Transcribed_RNA"/>
</dbReference>
<evidence type="ECO:0000256" key="7">
    <source>
        <dbReference type="PROSITE-ProRule" id="PRU00042"/>
    </source>
</evidence>
<dbReference type="EMBL" id="AJWK01007680">
    <property type="status" value="NOT_ANNOTATED_CDS"/>
    <property type="molecule type" value="Genomic_DNA"/>
</dbReference>
<reference evidence="10" key="2">
    <citation type="journal article" date="2020" name="BMC">
        <title>Leishmania infection induces a limited differential gene expression in the sand fly midgut.</title>
        <authorList>
            <person name="Coutinho-Abreu I.V."/>
            <person name="Serafim T.D."/>
            <person name="Meneses C."/>
            <person name="Kamhawi S."/>
            <person name="Oliveira F."/>
            <person name="Valenzuela J.G."/>
        </authorList>
    </citation>
    <scope>NUCLEOTIDE SEQUENCE</scope>
    <source>
        <strain evidence="10">Jacobina</strain>
        <tissue evidence="10">Midgut</tissue>
    </source>
</reference>
<dbReference type="InterPro" id="IPR013087">
    <property type="entry name" value="Znf_C2H2_type"/>
</dbReference>
<evidence type="ECO:0000256" key="2">
    <source>
        <dbReference type="ARBA" id="ARBA00022723"/>
    </source>
</evidence>